<dbReference type="InterPro" id="IPR039564">
    <property type="entry name" value="Peptidase_C39-like"/>
</dbReference>
<dbReference type="EMBL" id="CP030759">
    <property type="protein sequence ID" value="AXA36665.1"/>
    <property type="molecule type" value="Genomic_DNA"/>
</dbReference>
<feature type="domain" description="Peptidase C39-like" evidence="3">
    <location>
        <begin position="269"/>
        <end position="403"/>
    </location>
</feature>
<gene>
    <name evidence="4" type="ORF">BRCON_1888</name>
</gene>
<keyword evidence="2" id="KW-1133">Transmembrane helix</keyword>
<protein>
    <submittedName>
        <fullName evidence="4">Membrane protein</fullName>
    </submittedName>
</protein>
<sequence>MAGGKTYRVGSEADMSYASNAARSIAEPYGWGARLRNISLLEQAEKGVQVRRNPFTWLVAVPLLVFAILLPAGQAPANVFTNPPYSVDALLIVEGARDLMSGAQAEGVVPQTDGSGVTLAPEVTTGVLTLGERRLRFPFNEAIPSWNATTPPGTGLRVWMRVGSRRAWTDWFEAGSWGIATDLGTTRVFDLGVGRYEYDSLLLREPADRVQVRVELVRQHGGQSAPTLRLLALSYSNTLGDEKLFRSFGRAKRAARIAIDERATTLLLPVKFRSQVIANTKWIGRICAPASAAMAATGFGLDLPTQELAAQIYDPVSDLFGVWHRVVQALAQQGVRGYITRFRHWDDVVGELEKGSVILCSIRFKHGEIPNPPRIYRRRGTEGHIVVLVGITPHGTLLVHDSASKDWGQYNEWTPAQLAKAWFDKGGVAMMFTQPKAGEKPRSTNRRQTQAGRR</sequence>
<evidence type="ECO:0000259" key="3">
    <source>
        <dbReference type="Pfam" id="PF13529"/>
    </source>
</evidence>
<dbReference type="Gene3D" id="3.90.70.10">
    <property type="entry name" value="Cysteine proteinases"/>
    <property type="match status" value="1"/>
</dbReference>
<dbReference type="Pfam" id="PF13529">
    <property type="entry name" value="Peptidase_C39_2"/>
    <property type="match status" value="1"/>
</dbReference>
<keyword evidence="2" id="KW-0472">Membrane</keyword>
<organism evidence="4 5">
    <name type="scientific">Sumerlaea chitinivorans</name>
    <dbReference type="NCBI Taxonomy" id="2250252"/>
    <lineage>
        <taxon>Bacteria</taxon>
        <taxon>Candidatus Sumerlaeota</taxon>
        <taxon>Candidatus Sumerlaeia</taxon>
        <taxon>Candidatus Sumerlaeales</taxon>
        <taxon>Candidatus Sumerlaeaceae</taxon>
        <taxon>Candidatus Sumerlaea</taxon>
    </lineage>
</organism>
<feature type="region of interest" description="Disordered" evidence="1">
    <location>
        <begin position="433"/>
        <end position="454"/>
    </location>
</feature>
<evidence type="ECO:0000313" key="5">
    <source>
        <dbReference type="Proteomes" id="UP000262583"/>
    </source>
</evidence>
<dbReference type="Proteomes" id="UP000262583">
    <property type="component" value="Chromosome"/>
</dbReference>
<evidence type="ECO:0000313" key="4">
    <source>
        <dbReference type="EMBL" id="AXA36665.1"/>
    </source>
</evidence>
<proteinExistence type="predicted"/>
<dbReference type="KEGG" id="schv:BRCON_1888"/>
<accession>A0A2Z4Y8A7</accession>
<keyword evidence="2" id="KW-0812">Transmembrane</keyword>
<evidence type="ECO:0000256" key="2">
    <source>
        <dbReference type="SAM" id="Phobius"/>
    </source>
</evidence>
<evidence type="ECO:0000256" key="1">
    <source>
        <dbReference type="SAM" id="MobiDB-lite"/>
    </source>
</evidence>
<dbReference type="AlphaFoldDB" id="A0A2Z4Y8A7"/>
<feature type="transmembrane region" description="Helical" evidence="2">
    <location>
        <begin position="55"/>
        <end position="73"/>
    </location>
</feature>
<reference evidence="4 5" key="1">
    <citation type="submission" date="2018-05" db="EMBL/GenBank/DDBJ databases">
        <title>A metagenomic window into the 2 km-deep terrestrial subsurface aquifer revealed taxonomically and functionally diverse microbial community comprising novel uncultured bacterial lineages.</title>
        <authorList>
            <person name="Kadnikov V.V."/>
            <person name="Mardanov A.V."/>
            <person name="Beletsky A.V."/>
            <person name="Banks D."/>
            <person name="Pimenov N.V."/>
            <person name="Frank Y.A."/>
            <person name="Karnachuk O.V."/>
            <person name="Ravin N.V."/>
        </authorList>
    </citation>
    <scope>NUCLEOTIDE SEQUENCE [LARGE SCALE GENOMIC DNA]</scope>
    <source>
        <strain evidence="4">BY</strain>
    </source>
</reference>
<name>A0A2Z4Y8A7_SUMC1</name>